<dbReference type="GO" id="GO:0016747">
    <property type="term" value="F:acyltransferase activity, transferring groups other than amino-acyl groups"/>
    <property type="evidence" value="ECO:0007669"/>
    <property type="project" value="InterPro"/>
</dbReference>
<name>A0A1G7DV84_9ACTN</name>
<proteinExistence type="predicted"/>
<dbReference type="Proteomes" id="UP000198614">
    <property type="component" value="Unassembled WGS sequence"/>
</dbReference>
<dbReference type="InterPro" id="IPR000182">
    <property type="entry name" value="GNAT_dom"/>
</dbReference>
<dbReference type="InterPro" id="IPR016181">
    <property type="entry name" value="Acyl_CoA_acyltransferase"/>
</dbReference>
<protein>
    <submittedName>
        <fullName evidence="2">Acetyltransferase (GNAT) family protein</fullName>
    </submittedName>
</protein>
<dbReference type="PROSITE" id="PS51186">
    <property type="entry name" value="GNAT"/>
    <property type="match status" value="1"/>
</dbReference>
<accession>A0A1G7DV84</accession>
<dbReference type="SUPFAM" id="SSF55729">
    <property type="entry name" value="Acyl-CoA N-acyltransferases (Nat)"/>
    <property type="match status" value="1"/>
</dbReference>
<keyword evidence="2" id="KW-0808">Transferase</keyword>
<feature type="domain" description="N-acetyltransferase" evidence="1">
    <location>
        <begin position="1"/>
        <end position="132"/>
    </location>
</feature>
<dbReference type="Gene3D" id="3.40.630.30">
    <property type="match status" value="1"/>
</dbReference>
<organism evidence="2 3">
    <name type="scientific">Streptomyces griseoaurantiacus</name>
    <dbReference type="NCBI Taxonomy" id="68213"/>
    <lineage>
        <taxon>Bacteria</taxon>
        <taxon>Bacillati</taxon>
        <taxon>Actinomycetota</taxon>
        <taxon>Actinomycetes</taxon>
        <taxon>Kitasatosporales</taxon>
        <taxon>Streptomycetaceae</taxon>
        <taxon>Streptomyces</taxon>
        <taxon>Streptomyces aurantiacus group</taxon>
    </lineage>
</organism>
<evidence type="ECO:0000313" key="2">
    <source>
        <dbReference type="EMBL" id="SDE55404.1"/>
    </source>
</evidence>
<sequence length="132" mass="14197">MCVPLARRWRGFLPGADEEGGRRLVDRREARRRGADVVRFLAASTADGEVAAWGDPYLDPATGTAQIEGLVTSGAHLGCGHGHTAPTTALRLAADAGCGTRFLIADASDRPRGWYERRGFAVIGHTHRFTRG</sequence>
<reference evidence="2 3" key="1">
    <citation type="submission" date="2016-10" db="EMBL/GenBank/DDBJ databases">
        <authorList>
            <person name="de Groot N.N."/>
        </authorList>
    </citation>
    <scope>NUCLEOTIDE SEQUENCE [LARGE SCALE GENOMIC DNA]</scope>
    <source>
        <strain evidence="2 3">CGMCC 4.1859</strain>
    </source>
</reference>
<evidence type="ECO:0000313" key="3">
    <source>
        <dbReference type="Proteomes" id="UP000198614"/>
    </source>
</evidence>
<dbReference type="Pfam" id="PF00583">
    <property type="entry name" value="Acetyltransf_1"/>
    <property type="match status" value="1"/>
</dbReference>
<dbReference type="AlphaFoldDB" id="A0A1G7DV84"/>
<gene>
    <name evidence="2" type="ORF">SAMN05216260_102351</name>
</gene>
<dbReference type="EMBL" id="FNAX01000002">
    <property type="protein sequence ID" value="SDE55404.1"/>
    <property type="molecule type" value="Genomic_DNA"/>
</dbReference>
<evidence type="ECO:0000259" key="1">
    <source>
        <dbReference type="PROSITE" id="PS51186"/>
    </source>
</evidence>